<dbReference type="GO" id="GO:0008270">
    <property type="term" value="F:zinc ion binding"/>
    <property type="evidence" value="ECO:0007669"/>
    <property type="project" value="UniProtKB-KW"/>
</dbReference>
<dbReference type="EMBL" id="AZBU02000011">
    <property type="protein sequence ID" value="TKR60939.1"/>
    <property type="molecule type" value="Genomic_DNA"/>
</dbReference>
<dbReference type="PANTHER" id="PTHR20893:SF2">
    <property type="entry name" value="LD08641P"/>
    <property type="match status" value="1"/>
</dbReference>
<keyword evidence="1" id="KW-0479">Metal-binding</keyword>
<name>A0A4U5LXH9_STECR</name>
<dbReference type="SUPFAM" id="SSF57850">
    <property type="entry name" value="RING/U-box"/>
    <property type="match status" value="1"/>
</dbReference>
<dbReference type="PANTHER" id="PTHR20893">
    <property type="entry name" value="LD08641P"/>
    <property type="match status" value="1"/>
</dbReference>
<keyword evidence="4" id="KW-1133">Transmembrane helix</keyword>
<evidence type="ECO:0000256" key="4">
    <source>
        <dbReference type="SAM" id="Phobius"/>
    </source>
</evidence>
<keyword evidence="7" id="KW-1185">Reference proteome</keyword>
<dbReference type="Pfam" id="PF12906">
    <property type="entry name" value="RINGv"/>
    <property type="match status" value="1"/>
</dbReference>
<evidence type="ECO:0000259" key="5">
    <source>
        <dbReference type="PROSITE" id="PS51292"/>
    </source>
</evidence>
<feature type="domain" description="RING-CH-type" evidence="5">
    <location>
        <begin position="1"/>
        <end position="62"/>
    </location>
</feature>
<dbReference type="AlphaFoldDB" id="A0A4U5LXH9"/>
<organism evidence="6 7">
    <name type="scientific">Steinernema carpocapsae</name>
    <name type="common">Entomopathogenic nematode</name>
    <dbReference type="NCBI Taxonomy" id="34508"/>
    <lineage>
        <taxon>Eukaryota</taxon>
        <taxon>Metazoa</taxon>
        <taxon>Ecdysozoa</taxon>
        <taxon>Nematoda</taxon>
        <taxon>Chromadorea</taxon>
        <taxon>Rhabditida</taxon>
        <taxon>Tylenchina</taxon>
        <taxon>Panagrolaimomorpha</taxon>
        <taxon>Strongyloidoidea</taxon>
        <taxon>Steinernematidae</taxon>
        <taxon>Steinernema</taxon>
    </lineage>
</organism>
<accession>A0A4U5LXH9</accession>
<keyword evidence="4" id="KW-0812">Transmembrane</keyword>
<gene>
    <name evidence="6" type="ORF">L596_028120</name>
</gene>
<comment type="caution">
    <text evidence="6">The sequence shown here is derived from an EMBL/GenBank/DDBJ whole genome shotgun (WGS) entry which is preliminary data.</text>
</comment>
<dbReference type="STRING" id="34508.A0A4U5LXH9"/>
<dbReference type="InterPro" id="IPR011016">
    <property type="entry name" value="Znf_RING-CH"/>
</dbReference>
<keyword evidence="2" id="KW-0863">Zinc-finger</keyword>
<protein>
    <recommendedName>
        <fullName evidence="5">RING-CH-type domain-containing protein</fullName>
    </recommendedName>
</protein>
<reference evidence="6 7" key="1">
    <citation type="journal article" date="2015" name="Genome Biol.">
        <title>Comparative genomics of Steinernema reveals deeply conserved gene regulatory networks.</title>
        <authorList>
            <person name="Dillman A.R."/>
            <person name="Macchietto M."/>
            <person name="Porter C.F."/>
            <person name="Rogers A."/>
            <person name="Williams B."/>
            <person name="Antoshechkin I."/>
            <person name="Lee M.M."/>
            <person name="Goodwin Z."/>
            <person name="Lu X."/>
            <person name="Lewis E.E."/>
            <person name="Goodrich-Blair H."/>
            <person name="Stock S.P."/>
            <person name="Adams B.J."/>
            <person name="Sternberg P.W."/>
            <person name="Mortazavi A."/>
        </authorList>
    </citation>
    <scope>NUCLEOTIDE SEQUENCE [LARGE SCALE GENOMIC DNA]</scope>
    <source>
        <strain evidence="6 7">ALL</strain>
    </source>
</reference>
<evidence type="ECO:0000256" key="1">
    <source>
        <dbReference type="ARBA" id="ARBA00022723"/>
    </source>
</evidence>
<dbReference type="Proteomes" id="UP000298663">
    <property type="component" value="Unassembled WGS sequence"/>
</dbReference>
<evidence type="ECO:0000313" key="7">
    <source>
        <dbReference type="Proteomes" id="UP000298663"/>
    </source>
</evidence>
<feature type="transmembrane region" description="Helical" evidence="4">
    <location>
        <begin position="72"/>
        <end position="98"/>
    </location>
</feature>
<dbReference type="InterPro" id="IPR013083">
    <property type="entry name" value="Znf_RING/FYVE/PHD"/>
</dbReference>
<evidence type="ECO:0000256" key="3">
    <source>
        <dbReference type="ARBA" id="ARBA00022833"/>
    </source>
</evidence>
<dbReference type="SMART" id="SM00744">
    <property type="entry name" value="RINGv"/>
    <property type="match status" value="1"/>
</dbReference>
<evidence type="ECO:0000313" key="6">
    <source>
        <dbReference type="EMBL" id="TKR60939.1"/>
    </source>
</evidence>
<sequence>MVSKKECFICYGSEQPNKRFLVPCLCSGSIGQVHELCLQKHFNLNPDRRHKCQTCNFEYRYELLYSDALNRILVNSAATSVAFSAMCMSVNGILYFILVPVPQSRILAPVSNLVSSTVRKMNRWAQKVVEYSLDLKQETEANRKLISQKEFGCLLNPLVEFSEFFKEKQLGINKTVEVRFQLASNDMFSVQIPP</sequence>
<dbReference type="Gene3D" id="3.30.40.10">
    <property type="entry name" value="Zinc/RING finger domain, C3HC4 (zinc finger)"/>
    <property type="match status" value="1"/>
</dbReference>
<keyword evidence="4" id="KW-0472">Membrane</keyword>
<evidence type="ECO:0000256" key="2">
    <source>
        <dbReference type="ARBA" id="ARBA00022771"/>
    </source>
</evidence>
<reference evidence="6 7" key="2">
    <citation type="journal article" date="2019" name="G3 (Bethesda)">
        <title>Hybrid Assembly of the Genome of the Entomopathogenic Nematode Steinernema carpocapsae Identifies the X-Chromosome.</title>
        <authorList>
            <person name="Serra L."/>
            <person name="Macchietto M."/>
            <person name="Macias-Munoz A."/>
            <person name="McGill C.J."/>
            <person name="Rodriguez I.M."/>
            <person name="Rodriguez B."/>
            <person name="Murad R."/>
            <person name="Mortazavi A."/>
        </authorList>
    </citation>
    <scope>NUCLEOTIDE SEQUENCE [LARGE SCALE GENOMIC DNA]</scope>
    <source>
        <strain evidence="6 7">ALL</strain>
    </source>
</reference>
<dbReference type="PROSITE" id="PS51292">
    <property type="entry name" value="ZF_RING_CH"/>
    <property type="match status" value="1"/>
</dbReference>
<dbReference type="OrthoDB" id="5945610at2759"/>
<keyword evidence="3" id="KW-0862">Zinc</keyword>
<proteinExistence type="predicted"/>